<accession>A0A0A9DL88</accession>
<reference evidence="1" key="1">
    <citation type="submission" date="2014-09" db="EMBL/GenBank/DDBJ databases">
        <authorList>
            <person name="Magalhaes I.L.F."/>
            <person name="Oliveira U."/>
            <person name="Santos F.R."/>
            <person name="Vidigal T.H.D.A."/>
            <person name="Brescovit A.D."/>
            <person name="Santos A.J."/>
        </authorList>
    </citation>
    <scope>NUCLEOTIDE SEQUENCE</scope>
    <source>
        <tissue evidence="1">Shoot tissue taken approximately 20 cm above the soil surface</tissue>
    </source>
</reference>
<dbReference type="EMBL" id="GBRH01209349">
    <property type="protein sequence ID" value="JAD88546.1"/>
    <property type="molecule type" value="Transcribed_RNA"/>
</dbReference>
<evidence type="ECO:0000313" key="1">
    <source>
        <dbReference type="EMBL" id="JAD88546.1"/>
    </source>
</evidence>
<name>A0A0A9DL88_ARUDO</name>
<sequence>MGLLDKCKILVCLVSVNRESWSASFVPIYWINHLIFWRTSTSKTTRVVTEPILSTQSMHIAHLYYSLPCDDPYPC</sequence>
<proteinExistence type="predicted"/>
<protein>
    <submittedName>
        <fullName evidence="1">Uncharacterized protein</fullName>
    </submittedName>
</protein>
<reference evidence="1" key="2">
    <citation type="journal article" date="2015" name="Data Brief">
        <title>Shoot transcriptome of the giant reed, Arundo donax.</title>
        <authorList>
            <person name="Barrero R.A."/>
            <person name="Guerrero F.D."/>
            <person name="Moolhuijzen P."/>
            <person name="Goolsby J.A."/>
            <person name="Tidwell J."/>
            <person name="Bellgard S.E."/>
            <person name="Bellgard M.I."/>
        </authorList>
    </citation>
    <scope>NUCLEOTIDE SEQUENCE</scope>
    <source>
        <tissue evidence="1">Shoot tissue taken approximately 20 cm above the soil surface</tissue>
    </source>
</reference>
<organism evidence="1">
    <name type="scientific">Arundo donax</name>
    <name type="common">Giant reed</name>
    <name type="synonym">Donax arundinaceus</name>
    <dbReference type="NCBI Taxonomy" id="35708"/>
    <lineage>
        <taxon>Eukaryota</taxon>
        <taxon>Viridiplantae</taxon>
        <taxon>Streptophyta</taxon>
        <taxon>Embryophyta</taxon>
        <taxon>Tracheophyta</taxon>
        <taxon>Spermatophyta</taxon>
        <taxon>Magnoliopsida</taxon>
        <taxon>Liliopsida</taxon>
        <taxon>Poales</taxon>
        <taxon>Poaceae</taxon>
        <taxon>PACMAD clade</taxon>
        <taxon>Arundinoideae</taxon>
        <taxon>Arundineae</taxon>
        <taxon>Arundo</taxon>
    </lineage>
</organism>
<dbReference type="AlphaFoldDB" id="A0A0A9DL88"/>